<feature type="domain" description="DUF4097" evidence="2">
    <location>
        <begin position="197"/>
        <end position="268"/>
    </location>
</feature>
<dbReference type="Gene3D" id="2.160.20.120">
    <property type="match status" value="1"/>
</dbReference>
<dbReference type="HOGENOM" id="CLU_081211_0_0_11"/>
<evidence type="ECO:0000256" key="1">
    <source>
        <dbReference type="SAM" id="MobiDB-lite"/>
    </source>
</evidence>
<accession>C5C461</accession>
<dbReference type="STRING" id="471853.Bcav_1718"/>
<dbReference type="InterPro" id="IPR025164">
    <property type="entry name" value="Toastrack_DUF4097"/>
</dbReference>
<evidence type="ECO:0000313" key="3">
    <source>
        <dbReference type="EMBL" id="ACQ79974.1"/>
    </source>
</evidence>
<feature type="compositionally biased region" description="Polar residues" evidence="1">
    <location>
        <begin position="1"/>
        <end position="10"/>
    </location>
</feature>
<dbReference type="Pfam" id="PF13349">
    <property type="entry name" value="DUF4097"/>
    <property type="match status" value="2"/>
</dbReference>
<dbReference type="Proteomes" id="UP000007962">
    <property type="component" value="Chromosome"/>
</dbReference>
<dbReference type="RefSeq" id="WP_015882214.1">
    <property type="nucleotide sequence ID" value="NC_012669.1"/>
</dbReference>
<evidence type="ECO:0000259" key="2">
    <source>
        <dbReference type="Pfam" id="PF13349"/>
    </source>
</evidence>
<feature type="compositionally biased region" description="Basic and acidic residues" evidence="1">
    <location>
        <begin position="11"/>
        <end position="22"/>
    </location>
</feature>
<feature type="domain" description="DUF4097" evidence="2">
    <location>
        <begin position="65"/>
        <end position="194"/>
    </location>
</feature>
<keyword evidence="4" id="KW-1185">Reference proteome</keyword>
<evidence type="ECO:0000313" key="4">
    <source>
        <dbReference type="Proteomes" id="UP000007962"/>
    </source>
</evidence>
<protein>
    <recommendedName>
        <fullName evidence="2">DUF4097 domain-containing protein</fullName>
    </recommendedName>
</protein>
<dbReference type="KEGG" id="bcv:Bcav_1718"/>
<dbReference type="PANTHER" id="PTHR34094:SF1">
    <property type="entry name" value="PROTEIN FAM185A"/>
    <property type="match status" value="1"/>
</dbReference>
<organism evidence="3 4">
    <name type="scientific">Beutenbergia cavernae (strain ATCC BAA-8 / DSM 12333 / CCUG 43141 / JCM 11478 / NBRC 16432 / NCIMB 13614 / HKI 0122)</name>
    <dbReference type="NCBI Taxonomy" id="471853"/>
    <lineage>
        <taxon>Bacteria</taxon>
        <taxon>Bacillati</taxon>
        <taxon>Actinomycetota</taxon>
        <taxon>Actinomycetes</taxon>
        <taxon>Micrococcales</taxon>
        <taxon>Beutenbergiaceae</taxon>
        <taxon>Beutenbergia</taxon>
    </lineage>
</organism>
<sequence length="298" mass="30539">MSTNDTQHTGPSEERLSDTRRLHRFDVGAEPRLVAQLGLADVEIDATGPGGHVVVDLETFGSKARDLLERTSVEQDGSTVRIDMPRVSTFFGLSPRMRVRVQVPAGTAVDLGAGSGDVSVRGELGGAHVETGSGGIDLESVHEAEIKAGSGDVRVGRAHGLRIRTGSGGIRIGEVVGDVAATAGSGDMTVGTVRASTSLTCGSGNIDVEDVSGDAQVKTGSGRVRVARATQGQLSVATGSGTIRVGVAEGTAAHLDVSTVSGRVRSELESVPGAGENDRTLMLRARAVSGNIDLVRAV</sequence>
<name>C5C461_BEUC1</name>
<gene>
    <name evidence="3" type="ordered locus">Bcav_1718</name>
</gene>
<reference evidence="3 4" key="1">
    <citation type="journal article" date="2009" name="Stand. Genomic Sci.">
        <title>Complete genome sequence of Beutenbergia cavernae type strain (HKI 0122).</title>
        <authorList>
            <person name="Land M."/>
            <person name="Pukall R."/>
            <person name="Abt B."/>
            <person name="Goker M."/>
            <person name="Rohde M."/>
            <person name="Glavina Del Rio T."/>
            <person name="Tice H."/>
            <person name="Copeland A."/>
            <person name="Cheng J.F."/>
            <person name="Lucas S."/>
            <person name="Chen F."/>
            <person name="Nolan M."/>
            <person name="Bruce D."/>
            <person name="Goodwin L."/>
            <person name="Pitluck S."/>
            <person name="Ivanova N."/>
            <person name="Mavromatis K."/>
            <person name="Ovchinnikova G."/>
            <person name="Pati A."/>
            <person name="Chen A."/>
            <person name="Palaniappan K."/>
            <person name="Hauser L."/>
            <person name="Chang Y.J."/>
            <person name="Jefferies C.C."/>
            <person name="Saunders E."/>
            <person name="Brettin T."/>
            <person name="Detter J.C."/>
            <person name="Han C."/>
            <person name="Chain P."/>
            <person name="Bristow J."/>
            <person name="Eisen J.A."/>
            <person name="Markowitz V."/>
            <person name="Hugenholtz P."/>
            <person name="Kyrpides N.C."/>
            <person name="Klenk H.P."/>
            <person name="Lapidus A."/>
        </authorList>
    </citation>
    <scope>NUCLEOTIDE SEQUENCE [LARGE SCALE GENOMIC DNA]</scope>
    <source>
        <strain evidence="4">ATCC BAA-8 / DSM 12333 / NBRC 16432</strain>
    </source>
</reference>
<dbReference type="EMBL" id="CP001618">
    <property type="protein sequence ID" value="ACQ79974.1"/>
    <property type="molecule type" value="Genomic_DNA"/>
</dbReference>
<proteinExistence type="predicted"/>
<dbReference type="PANTHER" id="PTHR34094">
    <property type="match status" value="1"/>
</dbReference>
<dbReference type="eggNOG" id="COG3595">
    <property type="taxonomic scope" value="Bacteria"/>
</dbReference>
<dbReference type="AlphaFoldDB" id="C5C461"/>
<dbReference type="OrthoDB" id="3252095at2"/>
<feature type="region of interest" description="Disordered" evidence="1">
    <location>
        <begin position="1"/>
        <end position="22"/>
    </location>
</feature>